<gene>
    <name evidence="1" type="ORF">ERS852540_02409</name>
</gene>
<proteinExistence type="predicted"/>
<evidence type="ECO:0000313" key="2">
    <source>
        <dbReference type="Proteomes" id="UP000095662"/>
    </source>
</evidence>
<sequence>MEYYNALRSANGKYIQATWNPVFLQKGQSYLIFADNDTTANEVDGNIYNNAYPIVFDLEQSKPSVFKSEKEDDGVFRASYAYHYQWKILKEKYGEHFKSDIKN</sequence>
<accession>A0A175A0M4</accession>
<reference evidence="1 2" key="1">
    <citation type="submission" date="2015-09" db="EMBL/GenBank/DDBJ databases">
        <authorList>
            <consortium name="Pathogen Informatics"/>
        </authorList>
    </citation>
    <scope>NUCLEOTIDE SEQUENCE [LARGE SCALE GENOMIC DNA]</scope>
    <source>
        <strain evidence="1 2">2789STDY5834928</strain>
    </source>
</reference>
<name>A0A175A0M4_9FIRM</name>
<dbReference type="Proteomes" id="UP000095662">
    <property type="component" value="Unassembled WGS sequence"/>
</dbReference>
<protein>
    <submittedName>
        <fullName evidence="1">Uncharacterized protein</fullName>
    </submittedName>
</protein>
<dbReference type="EMBL" id="CZBY01000027">
    <property type="protein sequence ID" value="CUQ91852.1"/>
    <property type="molecule type" value="Genomic_DNA"/>
</dbReference>
<evidence type="ECO:0000313" key="1">
    <source>
        <dbReference type="EMBL" id="CUQ91852.1"/>
    </source>
</evidence>
<dbReference type="AlphaFoldDB" id="A0A175A0M4"/>
<organism evidence="1 2">
    <name type="scientific">[Eubacterium] siraeum</name>
    <dbReference type="NCBI Taxonomy" id="39492"/>
    <lineage>
        <taxon>Bacteria</taxon>
        <taxon>Bacillati</taxon>
        <taxon>Bacillota</taxon>
        <taxon>Clostridia</taxon>
        <taxon>Eubacteriales</taxon>
        <taxon>Oscillospiraceae</taxon>
        <taxon>Oscillospiraceae incertae sedis</taxon>
    </lineage>
</organism>